<gene>
    <name evidence="3" type="ORF">FHS28_001920</name>
</gene>
<evidence type="ECO:0000313" key="4">
    <source>
        <dbReference type="Proteomes" id="UP000574369"/>
    </source>
</evidence>
<evidence type="ECO:0008006" key="5">
    <source>
        <dbReference type="Google" id="ProtNLM"/>
    </source>
</evidence>
<comment type="caution">
    <text evidence="3">The sequence shown here is derived from an EMBL/GenBank/DDBJ whole genome shotgun (WGS) entry which is preliminary data.</text>
</comment>
<protein>
    <recommendedName>
        <fullName evidence="5">Lipoprotein</fullName>
    </recommendedName>
</protein>
<feature type="compositionally biased region" description="Low complexity" evidence="1">
    <location>
        <begin position="125"/>
        <end position="135"/>
    </location>
</feature>
<feature type="region of interest" description="Disordered" evidence="1">
    <location>
        <begin position="117"/>
        <end position="172"/>
    </location>
</feature>
<reference evidence="3 4" key="1">
    <citation type="submission" date="2020-08" db="EMBL/GenBank/DDBJ databases">
        <title>Genomic Encyclopedia of Type Strains, Phase III (KMG-III): the genomes of soil and plant-associated and newly described type strains.</title>
        <authorList>
            <person name="Whitman W."/>
        </authorList>
    </citation>
    <scope>NUCLEOTIDE SEQUENCE [LARGE SCALE GENOMIC DNA]</scope>
    <source>
        <strain evidence="3 4">CECT 7247</strain>
    </source>
</reference>
<accession>A0ABR6GQY0</accession>
<proteinExistence type="predicted"/>
<feature type="compositionally biased region" description="Basic and acidic residues" evidence="1">
    <location>
        <begin position="141"/>
        <end position="166"/>
    </location>
</feature>
<dbReference type="EMBL" id="JACHXO010000003">
    <property type="protein sequence ID" value="MBB3194524.1"/>
    <property type="molecule type" value="Genomic_DNA"/>
</dbReference>
<feature type="signal peptide" evidence="2">
    <location>
        <begin position="1"/>
        <end position="17"/>
    </location>
</feature>
<name>A0ABR6GQY0_9BURK</name>
<feature type="chain" id="PRO_5046343548" description="Lipoprotein" evidence="2">
    <location>
        <begin position="18"/>
        <end position="172"/>
    </location>
</feature>
<evidence type="ECO:0000313" key="3">
    <source>
        <dbReference type="EMBL" id="MBB3194524.1"/>
    </source>
</evidence>
<dbReference type="RefSeq" id="WP_221193862.1">
    <property type="nucleotide sequence ID" value="NZ_JACHXO010000003.1"/>
</dbReference>
<evidence type="ECO:0000256" key="1">
    <source>
        <dbReference type="SAM" id="MobiDB-lite"/>
    </source>
</evidence>
<keyword evidence="4" id="KW-1185">Reference proteome</keyword>
<organism evidence="3 4">
    <name type="scientific">Roseateles terrae</name>
    <dbReference type="NCBI Taxonomy" id="431060"/>
    <lineage>
        <taxon>Bacteria</taxon>
        <taxon>Pseudomonadati</taxon>
        <taxon>Pseudomonadota</taxon>
        <taxon>Betaproteobacteria</taxon>
        <taxon>Burkholderiales</taxon>
        <taxon>Sphaerotilaceae</taxon>
        <taxon>Roseateles</taxon>
    </lineage>
</organism>
<keyword evidence="2" id="KW-0732">Signal</keyword>
<dbReference type="Proteomes" id="UP000574369">
    <property type="component" value="Unassembled WGS sequence"/>
</dbReference>
<sequence length="172" mass="17819">MMKLSAPLSFPFGSASAAPVLASLASSATLCRRLALWPAALAVALLTTGCDQLGIEDPAKVAAAKEAEGKAIGGACRNAMRAIEDCYALNPKAQKAAVYDGWREMDEYMRENKLEGTKPLVAHGAASKPADSASPSEEDEPPAKGKGDKGDKGEKSDKAEKPEKSGKGKSGN</sequence>
<evidence type="ECO:0000256" key="2">
    <source>
        <dbReference type="SAM" id="SignalP"/>
    </source>
</evidence>